<keyword evidence="2" id="KW-1185">Reference proteome</keyword>
<comment type="caution">
    <text evidence="1">The sequence shown here is derived from an EMBL/GenBank/DDBJ whole genome shotgun (WGS) entry which is preliminary data.</text>
</comment>
<accession>A0ABN7XDG3</accession>
<dbReference type="Proteomes" id="UP000789901">
    <property type="component" value="Unassembled WGS sequence"/>
</dbReference>
<reference evidence="1 2" key="1">
    <citation type="submission" date="2021-06" db="EMBL/GenBank/DDBJ databases">
        <authorList>
            <person name="Kallberg Y."/>
            <person name="Tangrot J."/>
            <person name="Rosling A."/>
        </authorList>
    </citation>
    <scope>NUCLEOTIDE SEQUENCE [LARGE SCALE GENOMIC DNA]</scope>
    <source>
        <strain evidence="1 2">120-4 pot B 10/14</strain>
    </source>
</reference>
<feature type="non-terminal residue" evidence="1">
    <location>
        <position position="1"/>
    </location>
</feature>
<organism evidence="1 2">
    <name type="scientific">Gigaspora margarita</name>
    <dbReference type="NCBI Taxonomy" id="4874"/>
    <lineage>
        <taxon>Eukaryota</taxon>
        <taxon>Fungi</taxon>
        <taxon>Fungi incertae sedis</taxon>
        <taxon>Mucoromycota</taxon>
        <taxon>Glomeromycotina</taxon>
        <taxon>Glomeromycetes</taxon>
        <taxon>Diversisporales</taxon>
        <taxon>Gigasporaceae</taxon>
        <taxon>Gigaspora</taxon>
    </lineage>
</organism>
<name>A0ABN7XDG3_GIGMA</name>
<dbReference type="EMBL" id="CAJVQB010110454">
    <property type="protein sequence ID" value="CAG8852231.1"/>
    <property type="molecule type" value="Genomic_DNA"/>
</dbReference>
<evidence type="ECO:0000313" key="1">
    <source>
        <dbReference type="EMBL" id="CAG8852231.1"/>
    </source>
</evidence>
<proteinExistence type="predicted"/>
<feature type="non-terminal residue" evidence="1">
    <location>
        <position position="47"/>
    </location>
</feature>
<evidence type="ECO:0000313" key="2">
    <source>
        <dbReference type="Proteomes" id="UP000789901"/>
    </source>
</evidence>
<gene>
    <name evidence="1" type="ORF">GMARGA_LOCUS41130</name>
</gene>
<protein>
    <submittedName>
        <fullName evidence="1">25624_t:CDS:1</fullName>
    </submittedName>
</protein>
<sequence>CTALIKHHIDTINALPIKYNPYQHSSAKKEIIKIELTKMLKESFIQS</sequence>